<dbReference type="InterPro" id="IPR000305">
    <property type="entry name" value="GIY-YIG_endonuc"/>
</dbReference>
<protein>
    <submittedName>
        <fullName evidence="1">Excinuclease ABC subunit C</fullName>
    </submittedName>
</protein>
<dbReference type="InterPro" id="IPR035901">
    <property type="entry name" value="GIY-YIG_endonuc_sf"/>
</dbReference>
<sequence>MTLQTPFTGQLVFADLIDASRVDRQQVLLLRHTYNPDGLTGPADLTPEKIHEYVRWQGIGNKIGKTPPKYWLNFIAAGGRRSRFLFAYENHGEIDDQRTEGMRCFDLQPSTFLSNLNERLVIEWAKDTVNWAKTAGSALNFAVTEIADARPEPFPGFDQLVIPFSELQAVVADSRYEHWRQALSSVQGIYLIADTKSGQLYVGKADGAQRILGRWSEYAKTGHGGNVALRELNSLDMAHRQHFQFSILRVFSPGASTAEVDAAESHFKHALLTRQFGLNRN</sequence>
<dbReference type="OrthoDB" id="89044at2"/>
<evidence type="ECO:0000313" key="2">
    <source>
        <dbReference type="Proteomes" id="UP000246303"/>
    </source>
</evidence>
<dbReference type="EMBL" id="QHLZ01000018">
    <property type="protein sequence ID" value="PXA63970.1"/>
    <property type="molecule type" value="Genomic_DNA"/>
</dbReference>
<name>A0A2V3DM36_9MICC</name>
<dbReference type="RefSeq" id="WP_110107850.1">
    <property type="nucleotide sequence ID" value="NZ_JACBZZ010000001.1"/>
</dbReference>
<comment type="caution">
    <text evidence="1">The sequence shown here is derived from an EMBL/GenBank/DDBJ whole genome shotgun (WGS) entry which is preliminary data.</text>
</comment>
<evidence type="ECO:0000313" key="1">
    <source>
        <dbReference type="EMBL" id="PXA63970.1"/>
    </source>
</evidence>
<gene>
    <name evidence="1" type="ORF">CVS29_17495</name>
</gene>
<dbReference type="CDD" id="cd10446">
    <property type="entry name" value="GIY-YIG_unchar_1"/>
    <property type="match status" value="1"/>
</dbReference>
<dbReference type="AlphaFoldDB" id="A0A2V3DM36"/>
<accession>A0A2V3DM36</accession>
<dbReference type="PROSITE" id="PS50164">
    <property type="entry name" value="GIY_YIG"/>
    <property type="match status" value="1"/>
</dbReference>
<organism evidence="1 2">
    <name type="scientific">Arthrobacter psychrochitiniphilus</name>
    <dbReference type="NCBI Taxonomy" id="291045"/>
    <lineage>
        <taxon>Bacteria</taxon>
        <taxon>Bacillati</taxon>
        <taxon>Actinomycetota</taxon>
        <taxon>Actinomycetes</taxon>
        <taxon>Micrococcales</taxon>
        <taxon>Micrococcaceae</taxon>
        <taxon>Arthrobacter</taxon>
    </lineage>
</organism>
<dbReference type="Proteomes" id="UP000246303">
    <property type="component" value="Unassembled WGS sequence"/>
</dbReference>
<dbReference type="Gene3D" id="3.40.1440.10">
    <property type="entry name" value="GIY-YIG endonuclease"/>
    <property type="match status" value="1"/>
</dbReference>
<dbReference type="SUPFAM" id="SSF82771">
    <property type="entry name" value="GIY-YIG endonuclease"/>
    <property type="match status" value="1"/>
</dbReference>
<reference evidence="1 2" key="1">
    <citation type="submission" date="2018-05" db="EMBL/GenBank/DDBJ databases">
        <title>Genetic diversity of glacier-inhabiting Cryobacterium bacteria in China and description of Cryobacterium mengkeensis sp. nov. and Arthrobacter glacialis sp. nov.</title>
        <authorList>
            <person name="Liu Q."/>
            <person name="Xin Y.-H."/>
        </authorList>
    </citation>
    <scope>NUCLEOTIDE SEQUENCE [LARGE SCALE GENOMIC DNA]</scope>
    <source>
        <strain evidence="1 2">GP3</strain>
    </source>
</reference>
<proteinExistence type="predicted"/>
<keyword evidence="2" id="KW-1185">Reference proteome</keyword>